<dbReference type="AlphaFoldDB" id="A0AAU9KFL1"/>
<feature type="repeat" description="RCC1" evidence="2">
    <location>
        <begin position="147"/>
        <end position="199"/>
    </location>
</feature>
<keyword evidence="1" id="KW-0677">Repeat</keyword>
<dbReference type="EMBL" id="CAJZBQ010000064">
    <property type="protein sequence ID" value="CAG9336136.1"/>
    <property type="molecule type" value="Genomic_DNA"/>
</dbReference>
<comment type="caution">
    <text evidence="3">The sequence shown here is derived from an EMBL/GenBank/DDBJ whole genome shotgun (WGS) entry which is preliminary data.</text>
</comment>
<evidence type="ECO:0000313" key="4">
    <source>
        <dbReference type="Proteomes" id="UP001162131"/>
    </source>
</evidence>
<dbReference type="PANTHER" id="PTHR22870:SF408">
    <property type="entry name" value="OS09G0560450 PROTEIN"/>
    <property type="match status" value="1"/>
</dbReference>
<keyword evidence="4" id="KW-1185">Reference proteome</keyword>
<proteinExistence type="predicted"/>
<evidence type="ECO:0000256" key="2">
    <source>
        <dbReference type="PROSITE-ProRule" id="PRU00235"/>
    </source>
</evidence>
<evidence type="ECO:0000256" key="1">
    <source>
        <dbReference type="ARBA" id="ARBA00022737"/>
    </source>
</evidence>
<dbReference type="Proteomes" id="UP001162131">
    <property type="component" value="Unassembled WGS sequence"/>
</dbReference>
<gene>
    <name evidence="3" type="ORF">BSTOLATCC_MIC66024</name>
</gene>
<feature type="repeat" description="RCC1" evidence="2">
    <location>
        <begin position="93"/>
        <end position="146"/>
    </location>
</feature>
<dbReference type="Pfam" id="PF00415">
    <property type="entry name" value="RCC1"/>
    <property type="match status" value="1"/>
</dbReference>
<dbReference type="PRINTS" id="PR00633">
    <property type="entry name" value="RCCNDNSATION"/>
</dbReference>
<dbReference type="SUPFAM" id="SSF50985">
    <property type="entry name" value="RCC1/BLIP-II"/>
    <property type="match status" value="1"/>
</dbReference>
<organism evidence="3 4">
    <name type="scientific">Blepharisma stoltei</name>
    <dbReference type="NCBI Taxonomy" id="1481888"/>
    <lineage>
        <taxon>Eukaryota</taxon>
        <taxon>Sar</taxon>
        <taxon>Alveolata</taxon>
        <taxon>Ciliophora</taxon>
        <taxon>Postciliodesmatophora</taxon>
        <taxon>Heterotrichea</taxon>
        <taxon>Heterotrichida</taxon>
        <taxon>Blepharismidae</taxon>
        <taxon>Blepharisma</taxon>
    </lineage>
</organism>
<dbReference type="PROSITE" id="PS50012">
    <property type="entry name" value="RCC1_3"/>
    <property type="match status" value="2"/>
</dbReference>
<sequence>MSNMRYAAIWSPRNLPSTADLPIPTIYSLPKASIKTFHVTDNLAVALTEKGKLWELKTKEEESKDTIRRIKVPIEVKQLSINENAGLFIGKTGGVYVWGKDVNQDGIFGIPNLYEIPTPTPIDLLSDVFAVNGAIGTSHAAIIDRIGHLYTWGTGDCGQLGSVAFSCYSQEPTLVESAKIFSAKQVICGESFTCICTGGGYVYLYGSIGTCHSNAKGAPRQNLLRSFSPTFKKDNTGNYPYTLPELEHHFTTQVTSGSGFISVLTDTGEVFTFDECMDLVKMPAGSKSTVKIISSTKNIIYGIAKEDGEDVLYEWRESFQERLSSYELLGCNLVNWTGRIYIIDEMFSKFPTLGNSIGNYMSIIYEFENNAPMKPVGKYLSTMMPYKRSEYAKKLISSAQDSLDMRIISPIPSPRFGERSGAVSPTYLSQGSPIPNCHKSYDDLERLYPTGDNTKTIGAIVKCRIEYDAREKILRAFQPVVLPIVEEFMLRLKEYGFMIIMYKRTIAATTIPNIIIKIFQRFHVVSLSSGFQAIRNFSNKKLLNMIEIQRKEINSKIKREEAVKSLSYDLGKIFLKRIQHGFSQLKKLEMINYQQRCAALSLKQFISEIVYFELKKAFSEIKNQEIIPKIKLETHMKEVQIQKEDSTKKICKVLKKRQNSNLLEVLRILKHLDWSLVDKRNAVARLDSTLKGIFKRITNDHFTELKEINFSSMQIEKKEIGISMVLEENIRNFDGIFKKMLIRQLQYGFGLLKNLKLKFYQEKCSLLSLKQILSEIVFFTIRSAFAEMKNFGYSLSINSVDMQSKESNANFTQEEVAKKLALSLEKISLRARQFGFSFFKNVQLNYYQKKCGILSFNNIFRKTAYANMRIAFDKFKDNKISKSRHVLLQEQSEALKKLDVIIWNANMNQADYGFRQLKNSVYSHQRHIALPSMQILKIENLEQHPSSKSYDYMNEYWRSHNSTPGIKNNPKKLKFIVKKNERPPWKPTSISSGFVPIRKVDVSPTSLRLNYDSELKVRKQRIHEKKSIMQVQSEENSCIKTNITRSRFSKYENDPVFQNCIKNLESGRWREQVN</sequence>
<dbReference type="InterPro" id="IPR051210">
    <property type="entry name" value="Ub_ligase/GEF_domain"/>
</dbReference>
<dbReference type="InterPro" id="IPR000408">
    <property type="entry name" value="Reg_chr_condens"/>
</dbReference>
<dbReference type="PANTHER" id="PTHR22870">
    <property type="entry name" value="REGULATOR OF CHROMOSOME CONDENSATION"/>
    <property type="match status" value="1"/>
</dbReference>
<name>A0AAU9KFL1_9CILI</name>
<accession>A0AAU9KFL1</accession>
<dbReference type="InterPro" id="IPR009091">
    <property type="entry name" value="RCC1/BLIP-II"/>
</dbReference>
<protein>
    <submittedName>
        <fullName evidence="3">Uncharacterized protein</fullName>
    </submittedName>
</protein>
<dbReference type="Gene3D" id="2.130.10.30">
    <property type="entry name" value="Regulator of chromosome condensation 1/beta-lactamase-inhibitor protein II"/>
    <property type="match status" value="1"/>
</dbReference>
<reference evidence="3" key="1">
    <citation type="submission" date="2021-09" db="EMBL/GenBank/DDBJ databases">
        <authorList>
            <consortium name="AG Swart"/>
            <person name="Singh M."/>
            <person name="Singh A."/>
            <person name="Seah K."/>
            <person name="Emmerich C."/>
        </authorList>
    </citation>
    <scope>NUCLEOTIDE SEQUENCE</scope>
    <source>
        <strain evidence="3">ATCC30299</strain>
    </source>
</reference>
<evidence type="ECO:0000313" key="3">
    <source>
        <dbReference type="EMBL" id="CAG9336136.1"/>
    </source>
</evidence>